<dbReference type="FunFam" id="3.30.70.270:FF:000001">
    <property type="entry name" value="Diguanylate cyclase domain protein"/>
    <property type="match status" value="1"/>
</dbReference>
<dbReference type="SMART" id="SM00267">
    <property type="entry name" value="GGDEF"/>
    <property type="match status" value="1"/>
</dbReference>
<feature type="transmembrane region" description="Helical" evidence="3">
    <location>
        <begin position="76"/>
        <end position="92"/>
    </location>
</feature>
<gene>
    <name evidence="5" type="ORF">ABS361_04065</name>
</gene>
<dbReference type="Gene3D" id="3.30.70.270">
    <property type="match status" value="1"/>
</dbReference>
<proteinExistence type="predicted"/>
<name>A0AAU7XCG2_9HYPH</name>
<dbReference type="PANTHER" id="PTHR45138:SF9">
    <property type="entry name" value="DIGUANYLATE CYCLASE DGCM-RELATED"/>
    <property type="match status" value="1"/>
</dbReference>
<dbReference type="PROSITE" id="PS50887">
    <property type="entry name" value="GGDEF"/>
    <property type="match status" value="1"/>
</dbReference>
<feature type="transmembrane region" description="Helical" evidence="3">
    <location>
        <begin position="44"/>
        <end position="64"/>
    </location>
</feature>
<feature type="transmembrane region" description="Helical" evidence="3">
    <location>
        <begin position="162"/>
        <end position="182"/>
    </location>
</feature>
<feature type="transmembrane region" description="Helical" evidence="3">
    <location>
        <begin position="194"/>
        <end position="213"/>
    </location>
</feature>
<dbReference type="InterPro" id="IPR029787">
    <property type="entry name" value="Nucleotide_cyclase"/>
</dbReference>
<feature type="transmembrane region" description="Helical" evidence="3">
    <location>
        <begin position="104"/>
        <end position="122"/>
    </location>
</feature>
<dbReference type="EMBL" id="CP158568">
    <property type="protein sequence ID" value="XBY45470.1"/>
    <property type="molecule type" value="Genomic_DNA"/>
</dbReference>
<dbReference type="EC" id="2.7.7.65" evidence="1"/>
<dbReference type="KEGG" id="mflg:ABS361_04065"/>
<dbReference type="InterPro" id="IPR050469">
    <property type="entry name" value="Diguanylate_Cyclase"/>
</dbReference>
<accession>A0AAU7XCG2</accession>
<comment type="catalytic activity">
    <reaction evidence="2">
        <text>2 GTP = 3',3'-c-di-GMP + 2 diphosphate</text>
        <dbReference type="Rhea" id="RHEA:24898"/>
        <dbReference type="ChEBI" id="CHEBI:33019"/>
        <dbReference type="ChEBI" id="CHEBI:37565"/>
        <dbReference type="ChEBI" id="CHEBI:58805"/>
        <dbReference type="EC" id="2.7.7.65"/>
    </reaction>
</comment>
<dbReference type="GO" id="GO:0052621">
    <property type="term" value="F:diguanylate cyclase activity"/>
    <property type="evidence" value="ECO:0007669"/>
    <property type="project" value="UniProtKB-EC"/>
</dbReference>
<evidence type="ECO:0000256" key="2">
    <source>
        <dbReference type="ARBA" id="ARBA00034247"/>
    </source>
</evidence>
<keyword evidence="5" id="KW-0548">Nucleotidyltransferase</keyword>
<organism evidence="5">
    <name type="scientific">Methyloraptor flagellatus</name>
    <dbReference type="NCBI Taxonomy" id="3162530"/>
    <lineage>
        <taxon>Bacteria</taxon>
        <taxon>Pseudomonadati</taxon>
        <taxon>Pseudomonadota</taxon>
        <taxon>Alphaproteobacteria</taxon>
        <taxon>Hyphomicrobiales</taxon>
        <taxon>Ancalomicrobiaceae</taxon>
        <taxon>Methyloraptor</taxon>
    </lineage>
</organism>
<dbReference type="RefSeq" id="WP_407050563.1">
    <property type="nucleotide sequence ID" value="NZ_CP158568.1"/>
</dbReference>
<dbReference type="SUPFAM" id="SSF55073">
    <property type="entry name" value="Nucleotide cyclase"/>
    <property type="match status" value="1"/>
</dbReference>
<dbReference type="NCBIfam" id="TIGR00254">
    <property type="entry name" value="GGDEF"/>
    <property type="match status" value="1"/>
</dbReference>
<dbReference type="CDD" id="cd01949">
    <property type="entry name" value="GGDEF"/>
    <property type="match status" value="1"/>
</dbReference>
<keyword evidence="3" id="KW-0472">Membrane</keyword>
<feature type="domain" description="GGDEF" evidence="4">
    <location>
        <begin position="249"/>
        <end position="381"/>
    </location>
</feature>
<keyword evidence="3" id="KW-1133">Transmembrane helix</keyword>
<evidence type="ECO:0000256" key="1">
    <source>
        <dbReference type="ARBA" id="ARBA00012528"/>
    </source>
</evidence>
<reference evidence="5" key="1">
    <citation type="submission" date="2024-06" db="EMBL/GenBank/DDBJ databases">
        <title>Methylostella associata gen. nov., sp. nov., a novel Ancalomicrobiaceae-affiliated facultatively methylotrophic bacteria that feed on methanotrophs of the genus Methylococcus.</title>
        <authorList>
            <person name="Saltykova V."/>
            <person name="Danilova O.V."/>
            <person name="Oshkin I.Y."/>
            <person name="Belova S.E."/>
            <person name="Pimenov N.V."/>
            <person name="Dedysh S.N."/>
        </authorList>
    </citation>
    <scope>NUCLEOTIDE SEQUENCE</scope>
    <source>
        <strain evidence="5">S20</strain>
    </source>
</reference>
<dbReference type="Pfam" id="PF00990">
    <property type="entry name" value="GGDEF"/>
    <property type="match status" value="1"/>
</dbReference>
<dbReference type="GO" id="GO:1902201">
    <property type="term" value="P:negative regulation of bacterial-type flagellum-dependent cell motility"/>
    <property type="evidence" value="ECO:0007669"/>
    <property type="project" value="TreeGrafter"/>
</dbReference>
<dbReference type="PANTHER" id="PTHR45138">
    <property type="entry name" value="REGULATORY COMPONENTS OF SENSORY TRANSDUCTION SYSTEM"/>
    <property type="match status" value="1"/>
</dbReference>
<feature type="transmembrane region" description="Helical" evidence="3">
    <location>
        <begin position="128"/>
        <end position="150"/>
    </location>
</feature>
<keyword evidence="3" id="KW-0812">Transmembrane</keyword>
<dbReference type="InterPro" id="IPR000160">
    <property type="entry name" value="GGDEF_dom"/>
</dbReference>
<dbReference type="InterPro" id="IPR043128">
    <property type="entry name" value="Rev_trsase/Diguanyl_cyclase"/>
</dbReference>
<evidence type="ECO:0000256" key="3">
    <source>
        <dbReference type="SAM" id="Phobius"/>
    </source>
</evidence>
<evidence type="ECO:0000259" key="4">
    <source>
        <dbReference type="PROSITE" id="PS50887"/>
    </source>
</evidence>
<keyword evidence="5" id="KW-0808">Transferase</keyword>
<protein>
    <recommendedName>
        <fullName evidence="1">diguanylate cyclase</fullName>
        <ecNumber evidence="1">2.7.7.65</ecNumber>
    </recommendedName>
</protein>
<evidence type="ECO:0000313" key="5">
    <source>
        <dbReference type="EMBL" id="XBY45470.1"/>
    </source>
</evidence>
<dbReference type="AlphaFoldDB" id="A0AAU7XCG2"/>
<dbReference type="GO" id="GO:0043709">
    <property type="term" value="P:cell adhesion involved in single-species biofilm formation"/>
    <property type="evidence" value="ECO:0007669"/>
    <property type="project" value="TreeGrafter"/>
</dbReference>
<sequence>MVLGMDLPLDFATVLSLYKTSLIVGTVCFLYLRATSTGPDGSGFLAAAFFCHVIGSSLASLGLFRRISPEASQLPSLLLGILGLSLFWIGICELSTRRIERRQYLILMAPVIALVASDLTGLHRDQDMSMATLDGFMVVVLTGSVIRLLLDRAAEPLLARSLLAAVITFQAIALWFATLSHLGRSTFFFAPEKIYYASIVGNFGVALYAVLIVRERAEKALQRIAHVDALTGVSNRRHFFEVVPARLRAGDAVILLDVDHFKTINDRFGHATGDRVLTVIAGRMQAVLDDGQVLARFGGEEFAVFAPGLGDRATALAERLRSAICATAVPVDDEREVNATISIGVAVAAVEGALLELLLGHADRALYQAKDQGRDQVRLAA</sequence>
<dbReference type="GO" id="GO:0005886">
    <property type="term" value="C:plasma membrane"/>
    <property type="evidence" value="ECO:0007669"/>
    <property type="project" value="TreeGrafter"/>
</dbReference>
<feature type="transmembrane region" description="Helical" evidence="3">
    <location>
        <begin position="12"/>
        <end position="32"/>
    </location>
</feature>